<dbReference type="RefSeq" id="WP_184996791.1">
    <property type="nucleotide sequence ID" value="NZ_BOMK01000021.1"/>
</dbReference>
<dbReference type="PANTHER" id="PTHR35535:SF2">
    <property type="entry name" value="DUF306 DOMAIN-CONTAINING PROTEIN"/>
    <property type="match status" value="1"/>
</dbReference>
<dbReference type="AlphaFoldDB" id="A0A7W7I3V1"/>
<dbReference type="InterPro" id="IPR053147">
    <property type="entry name" value="Hsp_HslJ-like"/>
</dbReference>
<keyword evidence="4" id="KW-1185">Reference proteome</keyword>
<gene>
    <name evidence="3" type="ORF">BJ971_006337</name>
</gene>
<feature type="domain" description="DUF306" evidence="2">
    <location>
        <begin position="147"/>
        <end position="252"/>
    </location>
</feature>
<dbReference type="Gene3D" id="2.40.128.270">
    <property type="match status" value="2"/>
</dbReference>
<evidence type="ECO:0000259" key="2">
    <source>
        <dbReference type="Pfam" id="PF03724"/>
    </source>
</evidence>
<keyword evidence="3" id="KW-0346">Stress response</keyword>
<feature type="chain" id="PRO_5038450046" evidence="1">
    <location>
        <begin position="26"/>
        <end position="259"/>
    </location>
</feature>
<sequence length="259" mass="27224">MTIRWWHVLTVVAVLSITGCGQGGAAAPPPGAAEIWGRTFVSAPDEGSKRLVEGTRLRLGFEPGTVTAEAGCNHLSGRAAVDGDRLVVSDVGGTMMACSAELMDQDTWLTDFLQQRPRWQLDGDTLVLSAGTTRLRLVDIRSAEPDRPLTGPRWSVQSLIDGDAAASVPAGADAHLTFRDGRVTGSTGCTDVDGAASIGDGSITFSRLTSRGKACPPELEALERTVLGLLNGKLAYRITGDRLTLTRADGDGLDLRAAP</sequence>
<dbReference type="PANTHER" id="PTHR35535">
    <property type="entry name" value="HEAT SHOCK PROTEIN HSLJ"/>
    <property type="match status" value="1"/>
</dbReference>
<reference evidence="3 4" key="1">
    <citation type="submission" date="2020-08" db="EMBL/GenBank/DDBJ databases">
        <title>Sequencing the genomes of 1000 actinobacteria strains.</title>
        <authorList>
            <person name="Klenk H.-P."/>
        </authorList>
    </citation>
    <scope>NUCLEOTIDE SEQUENCE [LARGE SCALE GENOMIC DNA]</scope>
    <source>
        <strain evidence="3 4">DSM 43149</strain>
    </source>
</reference>
<dbReference type="InterPro" id="IPR038670">
    <property type="entry name" value="HslJ-like_sf"/>
</dbReference>
<dbReference type="Proteomes" id="UP000578112">
    <property type="component" value="Unassembled WGS sequence"/>
</dbReference>
<name>A0A7W7I3V1_9ACTN</name>
<evidence type="ECO:0000313" key="4">
    <source>
        <dbReference type="Proteomes" id="UP000578112"/>
    </source>
</evidence>
<evidence type="ECO:0000313" key="3">
    <source>
        <dbReference type="EMBL" id="MBB4765781.1"/>
    </source>
</evidence>
<dbReference type="InterPro" id="IPR005184">
    <property type="entry name" value="DUF306_Meta_HslJ"/>
</dbReference>
<evidence type="ECO:0000256" key="1">
    <source>
        <dbReference type="SAM" id="SignalP"/>
    </source>
</evidence>
<proteinExistence type="predicted"/>
<dbReference type="PROSITE" id="PS51257">
    <property type="entry name" value="PROKAR_LIPOPROTEIN"/>
    <property type="match status" value="1"/>
</dbReference>
<feature type="signal peptide" evidence="1">
    <location>
        <begin position="1"/>
        <end position="25"/>
    </location>
</feature>
<accession>A0A7W7I3V1</accession>
<dbReference type="Pfam" id="PF03724">
    <property type="entry name" value="META"/>
    <property type="match status" value="2"/>
</dbReference>
<protein>
    <submittedName>
        <fullName evidence="3">Heat shock protein HslJ</fullName>
    </submittedName>
</protein>
<dbReference type="EMBL" id="JACHNH010000001">
    <property type="protein sequence ID" value="MBB4765781.1"/>
    <property type="molecule type" value="Genomic_DNA"/>
</dbReference>
<feature type="domain" description="DUF306" evidence="2">
    <location>
        <begin position="55"/>
        <end position="135"/>
    </location>
</feature>
<comment type="caution">
    <text evidence="3">The sequence shown here is derived from an EMBL/GenBank/DDBJ whole genome shotgun (WGS) entry which is preliminary data.</text>
</comment>
<organism evidence="3 4">
    <name type="scientific">Actinoplanes digitatis</name>
    <dbReference type="NCBI Taxonomy" id="1868"/>
    <lineage>
        <taxon>Bacteria</taxon>
        <taxon>Bacillati</taxon>
        <taxon>Actinomycetota</taxon>
        <taxon>Actinomycetes</taxon>
        <taxon>Micromonosporales</taxon>
        <taxon>Micromonosporaceae</taxon>
        <taxon>Actinoplanes</taxon>
    </lineage>
</organism>
<keyword evidence="1" id="KW-0732">Signal</keyword>